<comment type="subcellular location">
    <subcellularLocation>
        <location evidence="1">Cell inner membrane</location>
        <topology evidence="1">Multi-pass membrane protein</topology>
    </subcellularLocation>
    <subcellularLocation>
        <location evidence="8">Cell membrane</location>
        <topology evidence="8">Multi-pass membrane protein</topology>
    </subcellularLocation>
</comment>
<reference evidence="10" key="1">
    <citation type="submission" date="2019-11" db="EMBL/GenBank/DDBJ databases">
        <authorList>
            <person name="Feng L."/>
        </authorList>
    </citation>
    <scope>NUCLEOTIDE SEQUENCE</scope>
    <source>
        <strain evidence="10">AundefinedLFYP135</strain>
    </source>
</reference>
<dbReference type="InterPro" id="IPR035906">
    <property type="entry name" value="MetI-like_sf"/>
</dbReference>
<feature type="transmembrane region" description="Helical" evidence="8">
    <location>
        <begin position="174"/>
        <end position="196"/>
    </location>
</feature>
<keyword evidence="5 8" id="KW-0812">Transmembrane</keyword>
<evidence type="ECO:0000256" key="3">
    <source>
        <dbReference type="ARBA" id="ARBA00022475"/>
    </source>
</evidence>
<evidence type="ECO:0000256" key="5">
    <source>
        <dbReference type="ARBA" id="ARBA00022692"/>
    </source>
</evidence>
<evidence type="ECO:0000256" key="6">
    <source>
        <dbReference type="ARBA" id="ARBA00022989"/>
    </source>
</evidence>
<protein>
    <submittedName>
        <fullName evidence="10">Inner membrane ABC transporter permease protein YdcV</fullName>
    </submittedName>
</protein>
<comment type="similarity">
    <text evidence="8">Belongs to the binding-protein-dependent transport system permease family.</text>
</comment>
<dbReference type="CDD" id="cd06261">
    <property type="entry name" value="TM_PBP2"/>
    <property type="match status" value="1"/>
</dbReference>
<dbReference type="PROSITE" id="PS50928">
    <property type="entry name" value="ABC_TM1"/>
    <property type="match status" value="1"/>
</dbReference>
<evidence type="ECO:0000256" key="4">
    <source>
        <dbReference type="ARBA" id="ARBA00022519"/>
    </source>
</evidence>
<feature type="transmembrane region" description="Helical" evidence="8">
    <location>
        <begin position="64"/>
        <end position="87"/>
    </location>
</feature>
<dbReference type="GO" id="GO:0055085">
    <property type="term" value="P:transmembrane transport"/>
    <property type="evidence" value="ECO:0007669"/>
    <property type="project" value="InterPro"/>
</dbReference>
<feature type="transmembrane region" description="Helical" evidence="8">
    <location>
        <begin position="202"/>
        <end position="224"/>
    </location>
</feature>
<feature type="transmembrane region" description="Helical" evidence="8">
    <location>
        <begin position="131"/>
        <end position="153"/>
    </location>
</feature>
<feature type="transmembrane region" description="Helical" evidence="8">
    <location>
        <begin position="231"/>
        <end position="250"/>
    </location>
</feature>
<keyword evidence="7 8" id="KW-0472">Membrane</keyword>
<evidence type="ECO:0000256" key="1">
    <source>
        <dbReference type="ARBA" id="ARBA00004429"/>
    </source>
</evidence>
<organism evidence="10">
    <name type="scientific">uncultured Anaerotruncus sp</name>
    <dbReference type="NCBI Taxonomy" id="905011"/>
    <lineage>
        <taxon>Bacteria</taxon>
        <taxon>Bacillati</taxon>
        <taxon>Bacillota</taxon>
        <taxon>Clostridia</taxon>
        <taxon>Eubacteriales</taxon>
        <taxon>Oscillospiraceae</taxon>
        <taxon>Anaerotruncus</taxon>
        <taxon>environmental samples</taxon>
    </lineage>
</organism>
<sequence>MKRKNYFLLFMVVLVYFFIFAPLILIALTSFTTESYISFPPVGFSLKWYENVFSNQTFIDAFQLSFLISTAATVIALLVGIPGAYALSRYNFKGKKLIKDLFFSPNMVPQVVCGFALFTFIIVRLRLSVRVALLVGLAISVVTYAFRIVGASIESLDYAIEEAGMSLGASRLTVFFKIVLPNISSGIVSAFLLAFINAFNNVPLTIFLSGPGVTTLPVAMMSYIEYNYDPTVSALSVLLMIMSFAIMLVTEKLVKVGK</sequence>
<dbReference type="Pfam" id="PF00528">
    <property type="entry name" value="BPD_transp_1"/>
    <property type="match status" value="1"/>
</dbReference>
<dbReference type="EMBL" id="CACRSL010000005">
    <property type="protein sequence ID" value="VYT23338.1"/>
    <property type="molecule type" value="Genomic_DNA"/>
</dbReference>
<gene>
    <name evidence="10" type="primary">ydcV_3</name>
    <name evidence="10" type="ORF">AULFYP135_02177</name>
</gene>
<keyword evidence="6 8" id="KW-1133">Transmembrane helix</keyword>
<dbReference type="PANTHER" id="PTHR43357">
    <property type="entry name" value="INNER MEMBRANE ABC TRANSPORTER PERMEASE PROTEIN YDCV"/>
    <property type="match status" value="1"/>
</dbReference>
<proteinExistence type="inferred from homology"/>
<keyword evidence="3" id="KW-1003">Cell membrane</keyword>
<dbReference type="GO" id="GO:0005886">
    <property type="term" value="C:plasma membrane"/>
    <property type="evidence" value="ECO:0007669"/>
    <property type="project" value="UniProtKB-SubCell"/>
</dbReference>
<feature type="transmembrane region" description="Helical" evidence="8">
    <location>
        <begin position="107"/>
        <end position="125"/>
    </location>
</feature>
<dbReference type="SUPFAM" id="SSF161098">
    <property type="entry name" value="MetI-like"/>
    <property type="match status" value="1"/>
</dbReference>
<evidence type="ECO:0000256" key="7">
    <source>
        <dbReference type="ARBA" id="ARBA00023136"/>
    </source>
</evidence>
<dbReference type="InterPro" id="IPR000515">
    <property type="entry name" value="MetI-like"/>
</dbReference>
<dbReference type="Gene3D" id="1.10.3720.10">
    <property type="entry name" value="MetI-like"/>
    <property type="match status" value="1"/>
</dbReference>
<evidence type="ECO:0000256" key="8">
    <source>
        <dbReference type="RuleBase" id="RU363032"/>
    </source>
</evidence>
<keyword evidence="4" id="KW-0997">Cell inner membrane</keyword>
<dbReference type="PANTHER" id="PTHR43357:SF4">
    <property type="entry name" value="INNER MEMBRANE ABC TRANSPORTER PERMEASE PROTEIN YDCV"/>
    <property type="match status" value="1"/>
</dbReference>
<dbReference type="AlphaFoldDB" id="A0A6N2UZQ8"/>
<feature type="transmembrane region" description="Helical" evidence="8">
    <location>
        <begin position="7"/>
        <end position="31"/>
    </location>
</feature>
<keyword evidence="2 8" id="KW-0813">Transport</keyword>
<evidence type="ECO:0000256" key="2">
    <source>
        <dbReference type="ARBA" id="ARBA00022448"/>
    </source>
</evidence>
<feature type="domain" description="ABC transmembrane type-1" evidence="9">
    <location>
        <begin position="62"/>
        <end position="250"/>
    </location>
</feature>
<accession>A0A6N2UZQ8</accession>
<evidence type="ECO:0000259" key="9">
    <source>
        <dbReference type="PROSITE" id="PS50928"/>
    </source>
</evidence>
<evidence type="ECO:0000313" key="10">
    <source>
        <dbReference type="EMBL" id="VYT23338.1"/>
    </source>
</evidence>
<name>A0A6N2UZQ8_9FIRM</name>